<dbReference type="AlphaFoldDB" id="A0A0N9WE82"/>
<dbReference type="Proteomes" id="UP000059425">
    <property type="component" value="Chromosome"/>
</dbReference>
<proteinExistence type="predicted"/>
<organism evidence="1 2">
    <name type="scientific">Pseudomonas fluorescens</name>
    <dbReference type="NCBI Taxonomy" id="294"/>
    <lineage>
        <taxon>Bacteria</taxon>
        <taxon>Pseudomonadati</taxon>
        <taxon>Pseudomonadota</taxon>
        <taxon>Gammaproteobacteria</taxon>
        <taxon>Pseudomonadales</taxon>
        <taxon>Pseudomonadaceae</taxon>
        <taxon>Pseudomonas</taxon>
    </lineage>
</organism>
<accession>A0A0N9WE82</accession>
<dbReference type="EMBL" id="CP012831">
    <property type="protein sequence ID" value="ALI10023.1"/>
    <property type="molecule type" value="Genomic_DNA"/>
</dbReference>
<name>A0A0N9WE82_PSEFL</name>
<gene>
    <name evidence="1" type="ORF">AO356_25445</name>
</gene>
<reference evidence="2" key="1">
    <citation type="submission" date="2015-09" db="EMBL/GenBank/DDBJ databases">
        <title>Whole genome sequence of Pseudomonas fluorescens FW300-N2C3.</title>
        <authorList>
            <person name="Ray J."/>
            <person name="Melnyk R."/>
            <person name="Deutschbauer A."/>
        </authorList>
    </citation>
    <scope>NUCLEOTIDE SEQUENCE [LARGE SCALE GENOMIC DNA]</scope>
    <source>
        <strain evidence="2">FW300-N2C3</strain>
    </source>
</reference>
<protein>
    <submittedName>
        <fullName evidence="1">Uncharacterized protein</fullName>
    </submittedName>
</protein>
<sequence length="93" mass="10159">MDKNIACVLHQGLRRRGVESVIPEARQVCCTWGHSTHPLGNVIDTSVYIQAQANTAFVARELAPAGLRSDPLSLARLGGISGFYVLPQAKRRF</sequence>
<evidence type="ECO:0000313" key="2">
    <source>
        <dbReference type="Proteomes" id="UP000059425"/>
    </source>
</evidence>
<reference evidence="1 2" key="2">
    <citation type="journal article" date="2018" name="Nature">
        <title>Mutant phenotypes for thousands of bacterial genes of unknown function.</title>
        <authorList>
            <person name="Price M.N."/>
            <person name="Wetmore K.M."/>
            <person name="Waters R.J."/>
            <person name="Callaghan M."/>
            <person name="Ray J."/>
            <person name="Liu H."/>
            <person name="Kuehl J.V."/>
            <person name="Melnyk R.A."/>
            <person name="Lamson J.S."/>
            <person name="Suh Y."/>
            <person name="Carlson H.K."/>
            <person name="Esquivel Z."/>
            <person name="Sadeeshkumar H."/>
            <person name="Chakraborty R."/>
            <person name="Zane G.M."/>
            <person name="Rubin B.E."/>
            <person name="Wall J.D."/>
            <person name="Visel A."/>
            <person name="Bristow J."/>
            <person name="Blow M.J."/>
            <person name="Arkin A.P."/>
            <person name="Deutschbauer A.M."/>
        </authorList>
    </citation>
    <scope>NUCLEOTIDE SEQUENCE [LARGE SCALE GENOMIC DNA]</scope>
    <source>
        <strain evidence="1 2">FW300-N2C3</strain>
    </source>
</reference>
<evidence type="ECO:0000313" key="1">
    <source>
        <dbReference type="EMBL" id="ALI10023.1"/>
    </source>
</evidence>